<organism evidence="5 6">
    <name type="scientific">Acrasis kona</name>
    <dbReference type="NCBI Taxonomy" id="1008807"/>
    <lineage>
        <taxon>Eukaryota</taxon>
        <taxon>Discoba</taxon>
        <taxon>Heterolobosea</taxon>
        <taxon>Tetramitia</taxon>
        <taxon>Eutetramitia</taxon>
        <taxon>Acrasidae</taxon>
        <taxon>Acrasis</taxon>
    </lineage>
</organism>
<dbReference type="CDD" id="cd05016">
    <property type="entry name" value="SIS_PGI_2"/>
    <property type="match status" value="1"/>
</dbReference>
<dbReference type="GO" id="GO:0051156">
    <property type="term" value="P:glucose 6-phosphate metabolic process"/>
    <property type="evidence" value="ECO:0007669"/>
    <property type="project" value="TreeGrafter"/>
</dbReference>
<dbReference type="GO" id="GO:0097367">
    <property type="term" value="F:carbohydrate derivative binding"/>
    <property type="evidence" value="ECO:0007669"/>
    <property type="project" value="InterPro"/>
</dbReference>
<dbReference type="GO" id="GO:0006094">
    <property type="term" value="P:gluconeogenesis"/>
    <property type="evidence" value="ECO:0007669"/>
    <property type="project" value="UniProtKB-KW"/>
</dbReference>
<dbReference type="EC" id="5.3.1.9" evidence="4"/>
<evidence type="ECO:0000256" key="4">
    <source>
        <dbReference type="RuleBase" id="RU000612"/>
    </source>
</evidence>
<dbReference type="InterPro" id="IPR046348">
    <property type="entry name" value="SIS_dom_sf"/>
</dbReference>
<evidence type="ECO:0000256" key="1">
    <source>
        <dbReference type="ARBA" id="ARBA00022432"/>
    </source>
</evidence>
<gene>
    <name evidence="5" type="ORF">AKO1_009298</name>
</gene>
<dbReference type="Gene3D" id="3.40.50.10490">
    <property type="entry name" value="Glucose-6-phosphate isomerase like protein, domain 1"/>
    <property type="match status" value="2"/>
</dbReference>
<sequence length="562" mass="62914">MTKGETESRYLNGHVFHDAKSNFTLNLAGFELLDDINKIKKTHEYSVKKAIAKVVEIESGAIVNTTANKEETEDRAVDHYNLRHPQELVKGKSLDHSLKQWNEVNTFVSKILDGTTLNEDKQKYQDVIFNGIGGSFLGPLMLVIAAHGDNYNLKKGDKKLPLNLHFFSNTDPDSFKVLADKLDLKTSIMVNISKSGGTQETKGNMDTFNALLSKQGIEMGPHNIAVTTSGSGFDKFAKENKFLNIIYMFNETGGRTSIASAVGMVPAAFAKLSFDEFLKGQSYMDELTRKDDLTQNPALLISIAIDILTKRHGRKNMIVLGYSDFLKEFAHYLQQLYMESLGKEYDIDGVPNPEGQTVFGGVGTGEQHAFMQQVQKGIPDCFVRFIHFLKRDHDYDIKEAGSMGRQLLAFVKGTEDALLQNGKPYMTCTFETCNMFNIGMMVALEERIVTFLGAFRNINAYDQPGVQDGKKAATNMNKVSLNIENFIAQKGSKGWQWKGDAAQARKDFELEESTPIWFVDAVLSDLFANVNVDNSYAKLKGKIQIERSFDNSRFIYSIQSSL</sequence>
<keyword evidence="1 4" id="KW-0312">Gluconeogenesis</keyword>
<keyword evidence="3 4" id="KW-0413">Isomerase</keyword>
<accession>A0AAW2ZLY1</accession>
<dbReference type="Pfam" id="PF00342">
    <property type="entry name" value="PGI"/>
    <property type="match status" value="1"/>
</dbReference>
<keyword evidence="2 4" id="KW-0324">Glycolysis</keyword>
<keyword evidence="6" id="KW-1185">Reference proteome</keyword>
<dbReference type="GO" id="GO:0006096">
    <property type="term" value="P:glycolytic process"/>
    <property type="evidence" value="ECO:0007669"/>
    <property type="project" value="UniProtKB-KW"/>
</dbReference>
<dbReference type="PANTHER" id="PTHR11469:SF1">
    <property type="entry name" value="GLUCOSE-6-PHOSPHATE ISOMERASE"/>
    <property type="match status" value="1"/>
</dbReference>
<reference evidence="5 6" key="1">
    <citation type="submission" date="2024-03" db="EMBL/GenBank/DDBJ databases">
        <title>The Acrasis kona genome and developmental transcriptomes reveal deep origins of eukaryotic multicellular pathways.</title>
        <authorList>
            <person name="Sheikh S."/>
            <person name="Fu C.-J."/>
            <person name="Brown M.W."/>
            <person name="Baldauf S.L."/>
        </authorList>
    </citation>
    <scope>NUCLEOTIDE SEQUENCE [LARGE SCALE GENOMIC DNA]</scope>
    <source>
        <strain evidence="5 6">ATCC MYA-3509</strain>
    </source>
</reference>
<dbReference type="FunFam" id="3.40.50.10490:FF:000021">
    <property type="entry name" value="Glucose-6-phosphate isomerase"/>
    <property type="match status" value="1"/>
</dbReference>
<dbReference type="EMBL" id="JAOPGA020001623">
    <property type="protein sequence ID" value="KAL0489983.1"/>
    <property type="molecule type" value="Genomic_DNA"/>
</dbReference>
<dbReference type="InterPro" id="IPR001672">
    <property type="entry name" value="G6P_Isomerase"/>
</dbReference>
<comment type="similarity">
    <text evidence="4">Belongs to the GPI family.</text>
</comment>
<comment type="catalytic activity">
    <reaction evidence="4">
        <text>alpha-D-glucose 6-phosphate = beta-D-fructose 6-phosphate</text>
        <dbReference type="Rhea" id="RHEA:11816"/>
        <dbReference type="ChEBI" id="CHEBI:57634"/>
        <dbReference type="ChEBI" id="CHEBI:58225"/>
        <dbReference type="EC" id="5.3.1.9"/>
    </reaction>
</comment>
<dbReference type="GO" id="GO:0004347">
    <property type="term" value="F:glucose-6-phosphate isomerase activity"/>
    <property type="evidence" value="ECO:0007669"/>
    <property type="project" value="UniProtKB-EC"/>
</dbReference>
<dbReference type="SUPFAM" id="SSF53697">
    <property type="entry name" value="SIS domain"/>
    <property type="match status" value="1"/>
</dbReference>
<dbReference type="HAMAP" id="MF_00473">
    <property type="entry name" value="G6P_isomerase"/>
    <property type="match status" value="1"/>
</dbReference>
<proteinExistence type="inferred from homology"/>
<dbReference type="Proteomes" id="UP001431209">
    <property type="component" value="Unassembled WGS sequence"/>
</dbReference>
<dbReference type="AlphaFoldDB" id="A0AAW2ZLY1"/>
<evidence type="ECO:0000313" key="6">
    <source>
        <dbReference type="Proteomes" id="UP001431209"/>
    </source>
</evidence>
<dbReference type="InterPro" id="IPR035476">
    <property type="entry name" value="SIS_PGI_1"/>
</dbReference>
<dbReference type="GO" id="GO:0005829">
    <property type="term" value="C:cytosol"/>
    <property type="evidence" value="ECO:0007669"/>
    <property type="project" value="TreeGrafter"/>
</dbReference>
<dbReference type="CDD" id="cd05015">
    <property type="entry name" value="SIS_PGI_1"/>
    <property type="match status" value="1"/>
</dbReference>
<name>A0AAW2ZLY1_9EUKA</name>
<dbReference type="PROSITE" id="PS51463">
    <property type="entry name" value="P_GLUCOSE_ISOMERASE_3"/>
    <property type="match status" value="1"/>
</dbReference>
<dbReference type="GO" id="GO:0048029">
    <property type="term" value="F:monosaccharide binding"/>
    <property type="evidence" value="ECO:0007669"/>
    <property type="project" value="TreeGrafter"/>
</dbReference>
<protein>
    <recommendedName>
        <fullName evidence="4">Glucose-6-phosphate isomerase</fullName>
        <ecNumber evidence="4">5.3.1.9</ecNumber>
    </recommendedName>
</protein>
<evidence type="ECO:0000313" key="5">
    <source>
        <dbReference type="EMBL" id="KAL0489983.1"/>
    </source>
</evidence>
<comment type="caution">
    <text evidence="5">The sequence shown here is derived from an EMBL/GenBank/DDBJ whole genome shotgun (WGS) entry which is preliminary data.</text>
</comment>
<evidence type="ECO:0000256" key="3">
    <source>
        <dbReference type="ARBA" id="ARBA00023235"/>
    </source>
</evidence>
<dbReference type="PANTHER" id="PTHR11469">
    <property type="entry name" value="GLUCOSE-6-PHOSPHATE ISOMERASE"/>
    <property type="match status" value="1"/>
</dbReference>
<dbReference type="InterPro" id="IPR035482">
    <property type="entry name" value="SIS_PGI_2"/>
</dbReference>
<comment type="pathway">
    <text evidence="4">Carbohydrate degradation; glycolysis; D-glyceraldehyde 3-phosphate and glycerone phosphate from D-glucose: step 2/4.</text>
</comment>
<dbReference type="PRINTS" id="PR00662">
    <property type="entry name" value="G6PISOMERASE"/>
</dbReference>
<evidence type="ECO:0000256" key="2">
    <source>
        <dbReference type="ARBA" id="ARBA00023152"/>
    </source>
</evidence>